<dbReference type="RefSeq" id="XP_060418855.1">
    <property type="nucleotide sequence ID" value="XM_060556731.1"/>
</dbReference>
<dbReference type="Proteomes" id="UP001230504">
    <property type="component" value="Unassembled WGS sequence"/>
</dbReference>
<evidence type="ECO:0000313" key="1">
    <source>
        <dbReference type="EMBL" id="KAK1598150.1"/>
    </source>
</evidence>
<protein>
    <submittedName>
        <fullName evidence="1">Uncharacterized protein</fullName>
    </submittedName>
</protein>
<keyword evidence="2" id="KW-1185">Reference proteome</keyword>
<gene>
    <name evidence="1" type="ORF">LY79DRAFT_538340</name>
</gene>
<sequence>MLHLLIDVASRYEDPYESMSLGAQTITHSGQFDEDLEKKKTLFNARPPKFVDSPGETSDGQGLSFPPPSRVIPAELPLPQPTSASMLYPNSGWILPLSPRRYCSSGLRRCRWTRRSLLLFSILGEGKLIRWFLLYIRPAVKMVRLCAWRSMASSHGHARAH</sequence>
<reference evidence="1" key="1">
    <citation type="submission" date="2021-06" db="EMBL/GenBank/DDBJ databases">
        <title>Comparative genomics, transcriptomics and evolutionary studies reveal genomic signatures of adaptation to plant cell wall in hemibiotrophic fungi.</title>
        <authorList>
            <consortium name="DOE Joint Genome Institute"/>
            <person name="Baroncelli R."/>
            <person name="Diaz J.F."/>
            <person name="Benocci T."/>
            <person name="Peng M."/>
            <person name="Battaglia E."/>
            <person name="Haridas S."/>
            <person name="Andreopoulos W."/>
            <person name="Labutti K."/>
            <person name="Pangilinan J."/>
            <person name="Floch G.L."/>
            <person name="Makela M.R."/>
            <person name="Henrissat B."/>
            <person name="Grigoriev I.V."/>
            <person name="Crouch J.A."/>
            <person name="De Vries R.P."/>
            <person name="Sukno S.A."/>
            <person name="Thon M.R."/>
        </authorList>
    </citation>
    <scope>NUCLEOTIDE SEQUENCE</scope>
    <source>
        <strain evidence="1">CBS 125086</strain>
    </source>
</reference>
<name>A0AAD8Q984_9PEZI</name>
<dbReference type="EMBL" id="JAHLJV010000005">
    <property type="protein sequence ID" value="KAK1598150.1"/>
    <property type="molecule type" value="Genomic_DNA"/>
</dbReference>
<evidence type="ECO:0000313" key="2">
    <source>
        <dbReference type="Proteomes" id="UP001230504"/>
    </source>
</evidence>
<organism evidence="1 2">
    <name type="scientific">Colletotrichum navitas</name>
    <dbReference type="NCBI Taxonomy" id="681940"/>
    <lineage>
        <taxon>Eukaryota</taxon>
        <taxon>Fungi</taxon>
        <taxon>Dikarya</taxon>
        <taxon>Ascomycota</taxon>
        <taxon>Pezizomycotina</taxon>
        <taxon>Sordariomycetes</taxon>
        <taxon>Hypocreomycetidae</taxon>
        <taxon>Glomerellales</taxon>
        <taxon>Glomerellaceae</taxon>
        <taxon>Colletotrichum</taxon>
        <taxon>Colletotrichum graminicola species complex</taxon>
    </lineage>
</organism>
<proteinExistence type="predicted"/>
<comment type="caution">
    <text evidence="1">The sequence shown here is derived from an EMBL/GenBank/DDBJ whole genome shotgun (WGS) entry which is preliminary data.</text>
</comment>
<dbReference type="AlphaFoldDB" id="A0AAD8Q984"/>
<accession>A0AAD8Q984</accession>
<dbReference type="GeneID" id="85440971"/>